<evidence type="ECO:0000256" key="5">
    <source>
        <dbReference type="ARBA" id="ARBA00023180"/>
    </source>
</evidence>
<feature type="transmembrane region" description="Helical" evidence="6">
    <location>
        <begin position="254"/>
        <end position="280"/>
    </location>
</feature>
<dbReference type="Pfam" id="PF00003">
    <property type="entry name" value="7tm_3"/>
    <property type="match status" value="1"/>
</dbReference>
<keyword evidence="2 6" id="KW-0812">Transmembrane</keyword>
<dbReference type="Gene3D" id="2.10.50.30">
    <property type="entry name" value="GPCR, family 3, nine cysteines domain"/>
    <property type="match status" value="1"/>
</dbReference>
<keyword evidence="5" id="KW-0325">Glycoprotein</keyword>
<dbReference type="InterPro" id="IPR017978">
    <property type="entry name" value="GPCR_3_C"/>
</dbReference>
<name>A0AAD7RPU7_9TELE</name>
<proteinExistence type="predicted"/>
<evidence type="ECO:0000256" key="6">
    <source>
        <dbReference type="SAM" id="Phobius"/>
    </source>
</evidence>
<dbReference type="InterPro" id="IPR028082">
    <property type="entry name" value="Peripla_BP_I"/>
</dbReference>
<evidence type="ECO:0000313" key="8">
    <source>
        <dbReference type="EMBL" id="KAJ8387937.1"/>
    </source>
</evidence>
<evidence type="ECO:0000313" key="9">
    <source>
        <dbReference type="Proteomes" id="UP001221898"/>
    </source>
</evidence>
<protein>
    <recommendedName>
        <fullName evidence="7">G-protein coupled receptors family 3 profile domain-containing protein</fullName>
    </recommendedName>
</protein>
<comment type="subcellular location">
    <subcellularLocation>
        <location evidence="1">Membrane</location>
        <topology evidence="1">Multi-pass membrane protein</topology>
    </subcellularLocation>
</comment>
<keyword evidence="4 6" id="KW-0472">Membrane</keyword>
<feature type="transmembrane region" description="Helical" evidence="6">
    <location>
        <begin position="365"/>
        <end position="386"/>
    </location>
</feature>
<evidence type="ECO:0000259" key="7">
    <source>
        <dbReference type="PROSITE" id="PS50259"/>
    </source>
</evidence>
<reference evidence="8" key="1">
    <citation type="journal article" date="2023" name="Science">
        <title>Genome structures resolve the early diversification of teleost fishes.</title>
        <authorList>
            <person name="Parey E."/>
            <person name="Louis A."/>
            <person name="Montfort J."/>
            <person name="Bouchez O."/>
            <person name="Roques C."/>
            <person name="Iampietro C."/>
            <person name="Lluch J."/>
            <person name="Castinel A."/>
            <person name="Donnadieu C."/>
            <person name="Desvignes T."/>
            <person name="Floi Bucao C."/>
            <person name="Jouanno E."/>
            <person name="Wen M."/>
            <person name="Mejri S."/>
            <person name="Dirks R."/>
            <person name="Jansen H."/>
            <person name="Henkel C."/>
            <person name="Chen W.J."/>
            <person name="Zahm M."/>
            <person name="Cabau C."/>
            <person name="Klopp C."/>
            <person name="Thompson A.W."/>
            <person name="Robinson-Rechavi M."/>
            <person name="Braasch I."/>
            <person name="Lecointre G."/>
            <person name="Bobe J."/>
            <person name="Postlethwait J.H."/>
            <person name="Berthelot C."/>
            <person name="Roest Crollius H."/>
            <person name="Guiguen Y."/>
        </authorList>
    </citation>
    <scope>NUCLEOTIDE SEQUENCE</scope>
    <source>
        <strain evidence="8">NC1722</strain>
    </source>
</reference>
<dbReference type="Proteomes" id="UP001221898">
    <property type="component" value="Unassembled WGS sequence"/>
</dbReference>
<feature type="transmembrane region" description="Helical" evidence="6">
    <location>
        <begin position="324"/>
        <end position="353"/>
    </location>
</feature>
<dbReference type="SUPFAM" id="SSF53822">
    <property type="entry name" value="Periplasmic binding protein-like I"/>
    <property type="match status" value="1"/>
</dbReference>
<dbReference type="PROSITE" id="PS50259">
    <property type="entry name" value="G_PROTEIN_RECEP_F3_4"/>
    <property type="match status" value="1"/>
</dbReference>
<feature type="transmembrane region" description="Helical" evidence="6">
    <location>
        <begin position="292"/>
        <end position="312"/>
    </location>
</feature>
<dbReference type="InterPro" id="IPR038550">
    <property type="entry name" value="GPCR_3_9-Cys_sf"/>
</dbReference>
<comment type="caution">
    <text evidence="8">The sequence shown here is derived from an EMBL/GenBank/DDBJ whole genome shotgun (WGS) entry which is preliminary data.</text>
</comment>
<dbReference type="InterPro" id="IPR001828">
    <property type="entry name" value="ANF_lig-bd_rcpt"/>
</dbReference>
<dbReference type="Pfam" id="PF01094">
    <property type="entry name" value="ANF_receptor"/>
    <property type="match status" value="1"/>
</dbReference>
<dbReference type="GO" id="GO:0005886">
    <property type="term" value="C:plasma membrane"/>
    <property type="evidence" value="ECO:0007669"/>
    <property type="project" value="TreeGrafter"/>
</dbReference>
<dbReference type="InterPro" id="IPR000068">
    <property type="entry name" value="GPCR_3_Ca_sens_rcpt-rel"/>
</dbReference>
<keyword evidence="3 6" id="KW-1133">Transmembrane helix</keyword>
<evidence type="ECO:0000256" key="3">
    <source>
        <dbReference type="ARBA" id="ARBA00022989"/>
    </source>
</evidence>
<evidence type="ECO:0000256" key="4">
    <source>
        <dbReference type="ARBA" id="ARBA00023136"/>
    </source>
</evidence>
<feature type="transmembrane region" description="Helical" evidence="6">
    <location>
        <begin position="445"/>
        <end position="467"/>
    </location>
</feature>
<feature type="transmembrane region" description="Helical" evidence="6">
    <location>
        <begin position="473"/>
        <end position="495"/>
    </location>
</feature>
<dbReference type="PANTHER" id="PTHR24061:SF5">
    <property type="entry name" value="G-PROTEIN COUPLED RECEPTOR FAMILY C GROUP 6 MEMBER A"/>
    <property type="match status" value="1"/>
</dbReference>
<evidence type="ECO:0000256" key="2">
    <source>
        <dbReference type="ARBA" id="ARBA00022692"/>
    </source>
</evidence>
<dbReference type="PANTHER" id="PTHR24061">
    <property type="entry name" value="CALCIUM-SENSING RECEPTOR-RELATED"/>
    <property type="match status" value="1"/>
</dbReference>
<organism evidence="8 9">
    <name type="scientific">Aldrovandia affinis</name>
    <dbReference type="NCBI Taxonomy" id="143900"/>
    <lineage>
        <taxon>Eukaryota</taxon>
        <taxon>Metazoa</taxon>
        <taxon>Chordata</taxon>
        <taxon>Craniata</taxon>
        <taxon>Vertebrata</taxon>
        <taxon>Euteleostomi</taxon>
        <taxon>Actinopterygii</taxon>
        <taxon>Neopterygii</taxon>
        <taxon>Teleostei</taxon>
        <taxon>Notacanthiformes</taxon>
        <taxon>Halosauridae</taxon>
        <taxon>Aldrovandia</taxon>
    </lineage>
</organism>
<dbReference type="Gene3D" id="3.40.50.2300">
    <property type="match status" value="1"/>
</dbReference>
<feature type="domain" description="G-protein coupled receptors family 3 profile" evidence="7">
    <location>
        <begin position="255"/>
        <end position="508"/>
    </location>
</feature>
<evidence type="ECO:0000256" key="1">
    <source>
        <dbReference type="ARBA" id="ARBA00004141"/>
    </source>
</evidence>
<feature type="transmembrane region" description="Helical" evidence="6">
    <location>
        <begin position="412"/>
        <end position="433"/>
    </location>
</feature>
<dbReference type="AlphaFoldDB" id="A0AAD7RPU7"/>
<dbReference type="GO" id="GO:0004930">
    <property type="term" value="F:G protein-coupled receptor activity"/>
    <property type="evidence" value="ECO:0007669"/>
    <property type="project" value="InterPro"/>
</dbReference>
<dbReference type="EMBL" id="JAINUG010000203">
    <property type="protein sequence ID" value="KAJ8387937.1"/>
    <property type="molecule type" value="Genomic_DNA"/>
</dbReference>
<gene>
    <name evidence="8" type="ORF">AAFF_G00148710</name>
</gene>
<keyword evidence="9" id="KW-1185">Reference proteome</keyword>
<accession>A0AAD7RPU7</accession>
<sequence>MSNVRIILKEVIRLGINRTWIASASWSTASEIYGLEGIQKIGKVYGFIMSRNEVPGFKEHVLSFTAQQKANNIFFHDYLSRCPAYPNSLDMTSTGQDAQNCSFYDTDEGSGALLEEIKQVNFTVDNVTNITFDKNGDPSLGYDIMDWEMEDGNVIIKTIGEYRPSGDIKLPEYLVSESSNVMVIVYNCSKACPHGQELNLNENTCCKTCNLCTGNQFSKGGKEMCTSCKDREYVSDAQDGCRKKAVTYLEWTDGFAIVLALFGVAGLIFTLLVAALFIWYRHTPIVKGTGGNLCFLILLSLFSSFGSLTTFIGEPSDVSCKAGLPFFVISFALCVSCILANLFQISVGFAFNAKVRDRLKRFNKPIAIVMVCTAVQVTLCTLWLTLAPPSQHENLAFRPREILIHCHTGSDAMFGTTLGYIGLLAVICFIFGFKGKQLPDLYKNSSFITISMLIYLVMWILFIPVYMNTSGKYVQAIEACAILVSDYSILFCHFCPKCYIMIFRKELNNEKAILGYIQKHYEKKGVSAVTANR</sequence>